<dbReference type="Proteomes" id="UP000479190">
    <property type="component" value="Unassembled WGS sequence"/>
</dbReference>
<name>A0A6H5I8Z4_9HYME</name>
<feature type="region of interest" description="Disordered" evidence="1">
    <location>
        <begin position="40"/>
        <end position="79"/>
    </location>
</feature>
<reference evidence="2 3" key="1">
    <citation type="submission" date="2020-02" db="EMBL/GenBank/DDBJ databases">
        <authorList>
            <person name="Ferguson B K."/>
        </authorList>
    </citation>
    <scope>NUCLEOTIDE SEQUENCE [LARGE SCALE GENOMIC DNA]</scope>
</reference>
<feature type="region of interest" description="Disordered" evidence="1">
    <location>
        <begin position="335"/>
        <end position="433"/>
    </location>
</feature>
<evidence type="ECO:0000313" key="3">
    <source>
        <dbReference type="Proteomes" id="UP000479190"/>
    </source>
</evidence>
<proteinExistence type="predicted"/>
<gene>
    <name evidence="2" type="ORF">TBRA_LOCUS4824</name>
</gene>
<dbReference type="AlphaFoldDB" id="A0A6H5I8Z4"/>
<sequence>MKQIFRLCRYHCAPTSLPACDRRPAACLLRGHICPCRHTTAGPSRGRASAALRAPPRERKGRGTLGNAKQVAGSMGPVGRRKARWTHRLIPNIKVWIERRHGELKYHLMQLLTGGMASLNTIADATTTIKALNARSAPHPSRMRSTCSITARGSAKKERDYTSCSTSYLCNKCPKGVFGHECAEKDMSVGHAGTMKLLSLLNAETTACVPSSRSRPNSARFTGYVPTARHRPISAWFAGYISEPLWPTSNSRLPAVHRDALHDIAARPLRTSRPTFNSDEGSLGRKTSPKVVYNAGTCRSRRTWPYLPLPTPPRPQQWTRTLPPTTEELACQRRATHPQLSVPVSRQPRLEASVSQKVVSNPRPRTTDRLKDYLVEHPRTRPLPRPAIPRCSAHRERKPRPERRPPRKTYVLPTYVRSAQREAELRQQQRRRR</sequence>
<organism evidence="2 3">
    <name type="scientific">Trichogramma brassicae</name>
    <dbReference type="NCBI Taxonomy" id="86971"/>
    <lineage>
        <taxon>Eukaryota</taxon>
        <taxon>Metazoa</taxon>
        <taxon>Ecdysozoa</taxon>
        <taxon>Arthropoda</taxon>
        <taxon>Hexapoda</taxon>
        <taxon>Insecta</taxon>
        <taxon>Pterygota</taxon>
        <taxon>Neoptera</taxon>
        <taxon>Endopterygota</taxon>
        <taxon>Hymenoptera</taxon>
        <taxon>Apocrita</taxon>
        <taxon>Proctotrupomorpha</taxon>
        <taxon>Chalcidoidea</taxon>
        <taxon>Trichogrammatidae</taxon>
        <taxon>Trichogramma</taxon>
    </lineage>
</organism>
<feature type="compositionally biased region" description="Basic and acidic residues" evidence="1">
    <location>
        <begin position="365"/>
        <end position="379"/>
    </location>
</feature>
<dbReference type="OrthoDB" id="7480128at2759"/>
<keyword evidence="3" id="KW-1185">Reference proteome</keyword>
<accession>A0A6H5I8Z4</accession>
<protein>
    <submittedName>
        <fullName evidence="2">Uncharacterized protein</fullName>
    </submittedName>
</protein>
<evidence type="ECO:0000256" key="1">
    <source>
        <dbReference type="SAM" id="MobiDB-lite"/>
    </source>
</evidence>
<dbReference type="EMBL" id="CADCXV010000693">
    <property type="protein sequence ID" value="CAB0032900.1"/>
    <property type="molecule type" value="Genomic_DNA"/>
</dbReference>
<evidence type="ECO:0000313" key="2">
    <source>
        <dbReference type="EMBL" id="CAB0032900.1"/>
    </source>
</evidence>
<feature type="compositionally biased region" description="Basic residues" evidence="1">
    <location>
        <begin position="395"/>
        <end position="407"/>
    </location>
</feature>